<dbReference type="EMBL" id="CP094984">
    <property type="protein sequence ID" value="UON90827.1"/>
    <property type="molecule type" value="Genomic_DNA"/>
</dbReference>
<dbReference type="Proteomes" id="UP001155145">
    <property type="component" value="Unassembled WGS sequence"/>
</dbReference>
<dbReference type="EMBL" id="JAJFZT010000001">
    <property type="protein sequence ID" value="MCC3271395.1"/>
    <property type="molecule type" value="Genomic_DNA"/>
</dbReference>
<dbReference type="InterPro" id="IPR050266">
    <property type="entry name" value="AB_hydrolase_sf"/>
</dbReference>
<keyword evidence="2" id="KW-0378">Hydrolase</keyword>
<dbReference type="SUPFAM" id="SSF53474">
    <property type="entry name" value="alpha/beta-Hydrolases"/>
    <property type="match status" value="1"/>
</dbReference>
<feature type="domain" description="AB hydrolase-1" evidence="1">
    <location>
        <begin position="56"/>
        <end position="298"/>
    </location>
</feature>
<evidence type="ECO:0000313" key="5">
    <source>
        <dbReference type="Proteomes" id="UP001155145"/>
    </source>
</evidence>
<dbReference type="PRINTS" id="PR00111">
    <property type="entry name" value="ABHYDROLASE"/>
</dbReference>
<evidence type="ECO:0000313" key="2">
    <source>
        <dbReference type="EMBL" id="MCC3271395.1"/>
    </source>
</evidence>
<dbReference type="PANTHER" id="PTHR43798:SF33">
    <property type="entry name" value="HYDROLASE, PUTATIVE (AFU_ORTHOLOGUE AFUA_2G14860)-RELATED"/>
    <property type="match status" value="1"/>
</dbReference>
<reference evidence="2" key="1">
    <citation type="submission" date="2021-10" db="EMBL/GenBank/DDBJ databases">
        <title>Novel species in genus Arthrobacter.</title>
        <authorList>
            <person name="Liu Y."/>
        </authorList>
    </citation>
    <scope>NUCLEOTIDE SEQUENCE</scope>
    <source>
        <strain evidence="4">zg-Y462</strain>
        <strain evidence="2">Zg-Y462</strain>
    </source>
</reference>
<dbReference type="InterPro" id="IPR029058">
    <property type="entry name" value="AB_hydrolase_fold"/>
</dbReference>
<dbReference type="InterPro" id="IPR000073">
    <property type="entry name" value="AB_hydrolase_1"/>
</dbReference>
<sequence length="314" mass="33355">MPGTTADPASHAVPVQLSRTAEVRPITVAGTAQRCWDFAPADTGAAGSAGDDAGLPPVFMVHGFRGDHHGLLRIVEALPRHRVLVPDLPGFGEGSPLPGRHDVPAYAGFVRTALAELGLGAETVLLGHSFGSIIASRVAAESPELISELVLVNPICEPALEGPKAITSKAAELYYRAAAALPEKPGMALLRSPLIVRGMSMLMAKTREPGLRRWIHGQHDAYFSAFANRTVVLDAFRASISETVRDVAARLSMPVLLVAAELDDIGSVRGQQHLARTIPDAELVMLPGVGHLVHYEKPNEAAAAIEDFLARRHS</sequence>
<protein>
    <submittedName>
        <fullName evidence="2">Alpha/beta hydrolase</fullName>
    </submittedName>
</protein>
<organism evidence="2 5">
    <name type="scientific">Arthrobacter zhangbolii</name>
    <dbReference type="NCBI Taxonomy" id="2886936"/>
    <lineage>
        <taxon>Bacteria</taxon>
        <taxon>Bacillati</taxon>
        <taxon>Actinomycetota</taxon>
        <taxon>Actinomycetes</taxon>
        <taxon>Micrococcales</taxon>
        <taxon>Micrococcaceae</taxon>
        <taxon>Arthrobacter</taxon>
    </lineage>
</organism>
<proteinExistence type="predicted"/>
<dbReference type="InterPro" id="IPR000639">
    <property type="entry name" value="Epox_hydrolase-like"/>
</dbReference>
<accession>A0A9X1M5Y1</accession>
<dbReference type="Gene3D" id="3.40.50.1820">
    <property type="entry name" value="alpha/beta hydrolase"/>
    <property type="match status" value="1"/>
</dbReference>
<dbReference type="RefSeq" id="WP_227901781.1">
    <property type="nucleotide sequence ID" value="NZ_CP094984.1"/>
</dbReference>
<dbReference type="AlphaFoldDB" id="A0A9X1M5Y1"/>
<dbReference type="GO" id="GO:0016787">
    <property type="term" value="F:hydrolase activity"/>
    <property type="evidence" value="ECO:0007669"/>
    <property type="project" value="UniProtKB-KW"/>
</dbReference>
<dbReference type="PANTHER" id="PTHR43798">
    <property type="entry name" value="MONOACYLGLYCEROL LIPASE"/>
    <property type="match status" value="1"/>
</dbReference>
<evidence type="ECO:0000313" key="3">
    <source>
        <dbReference type="EMBL" id="UON90827.1"/>
    </source>
</evidence>
<name>A0A9X1M5Y1_9MICC</name>
<dbReference type="Pfam" id="PF00561">
    <property type="entry name" value="Abhydrolase_1"/>
    <property type="match status" value="1"/>
</dbReference>
<evidence type="ECO:0000259" key="1">
    <source>
        <dbReference type="Pfam" id="PF00561"/>
    </source>
</evidence>
<dbReference type="Proteomes" id="UP000829758">
    <property type="component" value="Chromosome"/>
</dbReference>
<keyword evidence="4" id="KW-1185">Reference proteome</keyword>
<evidence type="ECO:0000313" key="4">
    <source>
        <dbReference type="Proteomes" id="UP000829758"/>
    </source>
</evidence>
<dbReference type="GO" id="GO:0016020">
    <property type="term" value="C:membrane"/>
    <property type="evidence" value="ECO:0007669"/>
    <property type="project" value="TreeGrafter"/>
</dbReference>
<dbReference type="PRINTS" id="PR00412">
    <property type="entry name" value="EPOXHYDRLASE"/>
</dbReference>
<gene>
    <name evidence="2" type="ORF">LJ755_01450</name>
    <name evidence="3" type="ORF">MUK71_09230</name>
</gene>